<dbReference type="PROSITE" id="PS51335">
    <property type="entry name" value="ELMO"/>
    <property type="match status" value="1"/>
</dbReference>
<evidence type="ECO:0000259" key="1">
    <source>
        <dbReference type="PROSITE" id="PS51335"/>
    </source>
</evidence>
<reference evidence="2" key="1">
    <citation type="submission" date="2022-11" db="EMBL/GenBank/DDBJ databases">
        <authorList>
            <person name="Morgan W.R."/>
            <person name="Tartar A."/>
        </authorList>
    </citation>
    <scope>NUCLEOTIDE SEQUENCE</scope>
    <source>
        <strain evidence="2">ARSEF 373</strain>
    </source>
</reference>
<evidence type="ECO:0000313" key="2">
    <source>
        <dbReference type="EMBL" id="DAZ93169.1"/>
    </source>
</evidence>
<dbReference type="Proteomes" id="UP001146120">
    <property type="component" value="Unassembled WGS sequence"/>
</dbReference>
<accession>A0AAV2YJF6</accession>
<reference evidence="2" key="2">
    <citation type="journal article" date="2023" name="Microbiol Resour">
        <title>Decontamination and Annotation of the Draft Genome Sequence of the Oomycete Lagenidium giganteum ARSEF 373.</title>
        <authorList>
            <person name="Morgan W.R."/>
            <person name="Tartar A."/>
        </authorList>
    </citation>
    <scope>NUCLEOTIDE SEQUENCE</scope>
    <source>
        <strain evidence="2">ARSEF 373</strain>
    </source>
</reference>
<dbReference type="InterPro" id="IPR006816">
    <property type="entry name" value="ELMO_dom"/>
</dbReference>
<comment type="caution">
    <text evidence="2">The sequence shown here is derived from an EMBL/GenBank/DDBJ whole genome shotgun (WGS) entry which is preliminary data.</text>
</comment>
<sequence>MAHENDRGVLCHYFLQNTLAEDELPEIDVSSCLLLSPHPTLSELRRRFPFEGRYHFRLQQQMMISGKPSYCWIDLLEPNRVLSSNRGEIFVKVLQLSPNEEDAEGERWAEDQVDVPEDRLFEAYFRHQEANAMRHHPSDGEYGGSSSSSPMAQDVGAMFSGVKKALASKMKQSVVAQNLQKRSAKMWEKVTGSSSGVDAPPTAAALSQLAKLVGSMKAPLNEQNPEHVDLLRRLWACCFDPEPFLARGGPWGTLGFRQEDPIRELQCVLPLQCLVFFHEVHRNVALPIVNDQAPGGADTFSYALVACRIAFMLADLLQLRDGACLGAERPFWRLFEDPIAFYEVFSLAYRAFDQSWRVNGNKTTEIGYHLDYTADFVQEILRKAPDSVQSVVEYAHHLQKW</sequence>
<dbReference type="EMBL" id="DAKRPA010000339">
    <property type="protein sequence ID" value="DAZ93169.1"/>
    <property type="molecule type" value="Genomic_DNA"/>
</dbReference>
<dbReference type="PANTHER" id="PTHR12771">
    <property type="entry name" value="ENGULFMENT AND CELL MOTILITY"/>
    <property type="match status" value="1"/>
</dbReference>
<proteinExistence type="predicted"/>
<dbReference type="AlphaFoldDB" id="A0AAV2YJF6"/>
<keyword evidence="3" id="KW-1185">Reference proteome</keyword>
<dbReference type="InterPro" id="IPR050868">
    <property type="entry name" value="ELMO_domain-containing"/>
</dbReference>
<protein>
    <recommendedName>
        <fullName evidence="1">ELMO domain-containing protein</fullName>
    </recommendedName>
</protein>
<dbReference type="PANTHER" id="PTHR12771:SF56">
    <property type="entry name" value="CED-12"/>
    <property type="match status" value="1"/>
</dbReference>
<dbReference type="Pfam" id="PF04727">
    <property type="entry name" value="ELMO_CED12"/>
    <property type="match status" value="1"/>
</dbReference>
<evidence type="ECO:0000313" key="3">
    <source>
        <dbReference type="Proteomes" id="UP001146120"/>
    </source>
</evidence>
<organism evidence="2 3">
    <name type="scientific">Lagenidium giganteum</name>
    <dbReference type="NCBI Taxonomy" id="4803"/>
    <lineage>
        <taxon>Eukaryota</taxon>
        <taxon>Sar</taxon>
        <taxon>Stramenopiles</taxon>
        <taxon>Oomycota</taxon>
        <taxon>Peronosporomycetes</taxon>
        <taxon>Pythiales</taxon>
        <taxon>Pythiaceae</taxon>
    </lineage>
</organism>
<name>A0AAV2YJF6_9STRA</name>
<gene>
    <name evidence="2" type="ORF">N0F65_005519</name>
</gene>
<feature type="domain" description="ELMO" evidence="1">
    <location>
        <begin position="226"/>
        <end position="381"/>
    </location>
</feature>